<comment type="similarity">
    <text evidence="3 13">Belongs to the glycosyltransferase 2 family. GalNAc-T subfamily.</text>
</comment>
<dbReference type="InterPro" id="IPR001173">
    <property type="entry name" value="Glyco_trans_2-like"/>
</dbReference>
<dbReference type="PANTHER" id="PTHR11675:SF131">
    <property type="entry name" value="POLYPEPTIDE N-ACETYLGALACTOSAMINYLTRANSFERASE 9-RELATED"/>
    <property type="match status" value="1"/>
</dbReference>
<dbReference type="CDD" id="cd23462">
    <property type="entry name" value="beta-trefoil_Ricin_Pgant9-like"/>
    <property type="match status" value="1"/>
</dbReference>
<keyword evidence="13" id="KW-0328">Glycosyltransferase</keyword>
<evidence type="ECO:0000256" key="2">
    <source>
        <dbReference type="ARBA" id="ARBA00004323"/>
    </source>
</evidence>
<name>A0AAV2TWJ9_CALDB</name>
<dbReference type="GO" id="GO:0006493">
    <property type="term" value="P:protein O-linked glycosylation"/>
    <property type="evidence" value="ECO:0007669"/>
    <property type="project" value="TreeGrafter"/>
</dbReference>
<keyword evidence="10 13" id="KW-1015">Disulfide bond</keyword>
<evidence type="ECO:0000259" key="14">
    <source>
        <dbReference type="SMART" id="SM00458"/>
    </source>
</evidence>
<dbReference type="InterPro" id="IPR000772">
    <property type="entry name" value="Ricin_B_lectin"/>
</dbReference>
<feature type="domain" description="Ricin B lectin" evidence="14">
    <location>
        <begin position="508"/>
        <end position="622"/>
    </location>
</feature>
<dbReference type="Proteomes" id="UP001497525">
    <property type="component" value="Unassembled WGS sequence"/>
</dbReference>
<dbReference type="PANTHER" id="PTHR11675">
    <property type="entry name" value="N-ACETYLGALACTOSAMINYLTRANSFERASE"/>
    <property type="match status" value="1"/>
</dbReference>
<dbReference type="InterPro" id="IPR035992">
    <property type="entry name" value="Ricin_B-like_lectins"/>
</dbReference>
<evidence type="ECO:0000256" key="13">
    <source>
        <dbReference type="RuleBase" id="RU361242"/>
    </source>
</evidence>
<dbReference type="SUPFAM" id="SSF50370">
    <property type="entry name" value="Ricin B-like lectins"/>
    <property type="match status" value="1"/>
</dbReference>
<sequence>MHDLKLIDGLRYQQIVERTNSNIANLKGLSSMVRIFWRKQQLLTLLAVIVAVCIVFSLISTIGFEEDQRISPRFPSLRKGPESHILHNVPDQDATDGRQLQPRPVIPPLLFALDLNPKYPPPKSTANSTGPGEGGLPYVIDKEKLSPIERKKFDKGWQDNAFNQYASDQISVRRYLPDYREGLCKTQTFQSNLPPTAVIICFHNEGWSALLRSVHSVIDNSPPELLKEIVLVDDFSDRDYLKKPLEQYMEQLRIVKIVHTTEREGLIRARLIGANHSTADVLTFLDSHIECTKGWLEPLLDRIKTDRTIIAVPIIEIISDKDFEFHSTKAENVQVGGFDWGLNFNWHVPPKKDASRPGAPYSPLRSPTMAGGLFSVDRQFFTHIGQYDQGMEVWGGENLELSFRTWMCGGSLETIICSHIGHVFRARSPYKWVSKFPQPVKRNNVRMAEVWLDDYKTYYYQKIGYDLGDYGDITERKAIRERLKCRSFQWYLDNVFPELFIPSKAVASGEIRSYVGNYCLDAPETKDALIQVFECHGNGGNQLWFMSAENEIRRESKCWDVGIKSGFIGMYDCHGMHGNQDFQYTANDSLKHDDVCVELSTDKKSAKLAPCNGSPYQQWKFDRKPYVPVARLPS</sequence>
<comment type="cofactor">
    <cofactor evidence="1 13">
        <name>Mn(2+)</name>
        <dbReference type="ChEBI" id="CHEBI:29035"/>
    </cofactor>
</comment>
<dbReference type="GO" id="GO:0004653">
    <property type="term" value="F:polypeptide N-acetylgalactosaminyltransferase activity"/>
    <property type="evidence" value="ECO:0007669"/>
    <property type="project" value="TreeGrafter"/>
</dbReference>
<evidence type="ECO:0000256" key="7">
    <source>
        <dbReference type="ARBA" id="ARBA00022989"/>
    </source>
</evidence>
<evidence type="ECO:0000256" key="1">
    <source>
        <dbReference type="ARBA" id="ARBA00001936"/>
    </source>
</evidence>
<dbReference type="EC" id="2.4.1.-" evidence="13"/>
<keyword evidence="11" id="KW-0325">Glycoprotein</keyword>
<dbReference type="InterPro" id="IPR029044">
    <property type="entry name" value="Nucleotide-diphossugar_trans"/>
</dbReference>
<keyword evidence="7 13" id="KW-1133">Transmembrane helix</keyword>
<dbReference type="InterPro" id="IPR045885">
    <property type="entry name" value="GalNAc-T"/>
</dbReference>
<comment type="pathway">
    <text evidence="13">Protein modification; protein glycosylation.</text>
</comment>
<keyword evidence="12 13" id="KW-0464">Manganese</keyword>
<evidence type="ECO:0000256" key="9">
    <source>
        <dbReference type="ARBA" id="ARBA00023136"/>
    </source>
</evidence>
<evidence type="ECO:0000256" key="4">
    <source>
        <dbReference type="ARBA" id="ARBA00022692"/>
    </source>
</evidence>
<keyword evidence="4 13" id="KW-0812">Transmembrane</keyword>
<keyword evidence="13" id="KW-0808">Transferase</keyword>
<evidence type="ECO:0000256" key="3">
    <source>
        <dbReference type="ARBA" id="ARBA00005680"/>
    </source>
</evidence>
<evidence type="ECO:0000256" key="12">
    <source>
        <dbReference type="ARBA" id="ARBA00023211"/>
    </source>
</evidence>
<comment type="subcellular location">
    <subcellularLocation>
        <location evidence="2 13">Golgi apparatus membrane</location>
        <topology evidence="2 13">Single-pass type II membrane protein</topology>
    </subcellularLocation>
</comment>
<dbReference type="Pfam" id="PF00652">
    <property type="entry name" value="Ricin_B_lectin"/>
    <property type="match status" value="2"/>
</dbReference>
<keyword evidence="9 13" id="KW-0472">Membrane</keyword>
<keyword evidence="5 13" id="KW-0430">Lectin</keyword>
<dbReference type="SUPFAM" id="SSF53448">
    <property type="entry name" value="Nucleotide-diphospho-sugar transferases"/>
    <property type="match status" value="1"/>
</dbReference>
<accession>A0AAV2TWJ9</accession>
<evidence type="ECO:0000256" key="10">
    <source>
        <dbReference type="ARBA" id="ARBA00023157"/>
    </source>
</evidence>
<dbReference type="Gene3D" id="2.80.10.50">
    <property type="match status" value="1"/>
</dbReference>
<protein>
    <recommendedName>
        <fullName evidence="13">Polypeptide N-acetylgalactosaminyltransferase</fullName>
        <ecNumber evidence="13">2.4.1.-</ecNumber>
    </recommendedName>
    <alternativeName>
        <fullName evidence="13">Protein-UDP acetylgalactosaminyltransferase</fullName>
    </alternativeName>
</protein>
<dbReference type="FunFam" id="3.90.550.10:FF:000053">
    <property type="entry name" value="Polypeptide N-acetylgalactosaminyltransferase"/>
    <property type="match status" value="1"/>
</dbReference>
<evidence type="ECO:0000256" key="6">
    <source>
        <dbReference type="ARBA" id="ARBA00022968"/>
    </source>
</evidence>
<evidence type="ECO:0000313" key="16">
    <source>
        <dbReference type="Proteomes" id="UP001497525"/>
    </source>
</evidence>
<dbReference type="CDD" id="cd02510">
    <property type="entry name" value="pp-GalNAc-T"/>
    <property type="match status" value="1"/>
</dbReference>
<gene>
    <name evidence="15" type="ORF">CDAUBV1_LOCUS16345</name>
</gene>
<dbReference type="GO" id="GO:0000139">
    <property type="term" value="C:Golgi membrane"/>
    <property type="evidence" value="ECO:0007669"/>
    <property type="project" value="UniProtKB-SubCell"/>
</dbReference>
<dbReference type="Gene3D" id="3.90.550.10">
    <property type="entry name" value="Spore Coat Polysaccharide Biosynthesis Protein SpsA, Chain A"/>
    <property type="match status" value="1"/>
</dbReference>
<dbReference type="PROSITE" id="PS50231">
    <property type="entry name" value="RICIN_B_LECTIN"/>
    <property type="match status" value="1"/>
</dbReference>
<dbReference type="GO" id="GO:0030246">
    <property type="term" value="F:carbohydrate binding"/>
    <property type="evidence" value="ECO:0007669"/>
    <property type="project" value="UniProtKB-KW"/>
</dbReference>
<evidence type="ECO:0000256" key="5">
    <source>
        <dbReference type="ARBA" id="ARBA00022734"/>
    </source>
</evidence>
<comment type="caution">
    <text evidence="15">The sequence shown here is derived from an EMBL/GenBank/DDBJ whole genome shotgun (WGS) entry which is preliminary data.</text>
</comment>
<proteinExistence type="inferred from homology"/>
<reference evidence="15" key="1">
    <citation type="submission" date="2024-06" db="EMBL/GenBank/DDBJ databases">
        <authorList>
            <person name="Liu X."/>
            <person name="Lenzi L."/>
            <person name="Haldenby T S."/>
            <person name="Uol C."/>
        </authorList>
    </citation>
    <scope>NUCLEOTIDE SEQUENCE</scope>
</reference>
<dbReference type="EMBL" id="CAXLJL010000822">
    <property type="protein sequence ID" value="CAL5141063.1"/>
    <property type="molecule type" value="Genomic_DNA"/>
</dbReference>
<evidence type="ECO:0000256" key="8">
    <source>
        <dbReference type="ARBA" id="ARBA00023034"/>
    </source>
</evidence>
<evidence type="ECO:0000256" key="11">
    <source>
        <dbReference type="ARBA" id="ARBA00023180"/>
    </source>
</evidence>
<keyword evidence="8 13" id="KW-0333">Golgi apparatus</keyword>
<keyword evidence="6" id="KW-0735">Signal-anchor</keyword>
<organism evidence="15 16">
    <name type="scientific">Calicophoron daubneyi</name>
    <name type="common">Rumen fluke</name>
    <name type="synonym">Paramphistomum daubneyi</name>
    <dbReference type="NCBI Taxonomy" id="300641"/>
    <lineage>
        <taxon>Eukaryota</taxon>
        <taxon>Metazoa</taxon>
        <taxon>Spiralia</taxon>
        <taxon>Lophotrochozoa</taxon>
        <taxon>Platyhelminthes</taxon>
        <taxon>Trematoda</taxon>
        <taxon>Digenea</taxon>
        <taxon>Plagiorchiida</taxon>
        <taxon>Pronocephalata</taxon>
        <taxon>Paramphistomoidea</taxon>
        <taxon>Paramphistomidae</taxon>
        <taxon>Calicophoron</taxon>
    </lineage>
</organism>
<evidence type="ECO:0000313" key="15">
    <source>
        <dbReference type="EMBL" id="CAL5141063.1"/>
    </source>
</evidence>
<feature type="transmembrane region" description="Helical" evidence="13">
    <location>
        <begin position="42"/>
        <end position="64"/>
    </location>
</feature>
<dbReference type="Pfam" id="PF00535">
    <property type="entry name" value="Glycos_transf_2"/>
    <property type="match status" value="1"/>
</dbReference>
<dbReference type="AlphaFoldDB" id="A0AAV2TWJ9"/>
<dbReference type="SMART" id="SM00458">
    <property type="entry name" value="RICIN"/>
    <property type="match status" value="1"/>
</dbReference>